<dbReference type="AlphaFoldDB" id="A0A1K1PIL8"/>
<dbReference type="OrthoDB" id="1118238at2"/>
<dbReference type="STRING" id="76595.SAMN05660313_01925"/>
<name>A0A1K1PIL8_9FLAO</name>
<dbReference type="GO" id="GO:0052689">
    <property type="term" value="F:carboxylic ester hydrolase activity"/>
    <property type="evidence" value="ECO:0007669"/>
    <property type="project" value="TreeGrafter"/>
</dbReference>
<evidence type="ECO:0000313" key="2">
    <source>
        <dbReference type="EMBL" id="SFW47642.1"/>
    </source>
</evidence>
<dbReference type="InterPro" id="IPR002925">
    <property type="entry name" value="Dienelactn_hydro"/>
</dbReference>
<dbReference type="PANTHER" id="PTHR43265">
    <property type="entry name" value="ESTERASE ESTD"/>
    <property type="match status" value="1"/>
</dbReference>
<dbReference type="InterPro" id="IPR029058">
    <property type="entry name" value="AB_hydrolase_fold"/>
</dbReference>
<protein>
    <submittedName>
        <fullName evidence="2">Dienelactone hydrolase family protein</fullName>
    </submittedName>
</protein>
<dbReference type="PANTHER" id="PTHR43265:SF1">
    <property type="entry name" value="ESTERASE ESTD"/>
    <property type="match status" value="1"/>
</dbReference>
<evidence type="ECO:0000259" key="1">
    <source>
        <dbReference type="Pfam" id="PF01738"/>
    </source>
</evidence>
<dbReference type="InterPro" id="IPR053145">
    <property type="entry name" value="AB_hydrolase_Est10"/>
</dbReference>
<gene>
    <name evidence="2" type="ORF">SAMN05660313_01925</name>
</gene>
<feature type="domain" description="Dienelactone hydrolase" evidence="1">
    <location>
        <begin position="258"/>
        <end position="334"/>
    </location>
</feature>
<dbReference type="Gene3D" id="3.40.50.1820">
    <property type="entry name" value="alpha/beta hydrolase"/>
    <property type="match status" value="1"/>
</dbReference>
<dbReference type="Proteomes" id="UP000183257">
    <property type="component" value="Unassembled WGS sequence"/>
</dbReference>
<sequence>MKSILSVLLFLMFCYQSFSQKKYFEDKFEHFTIIKNNDTIQFHTYLNGELTSKKGALLYLQGSGNDPFYKLIRHTDTIKSSKTEKPEIKKYLEVHKTLPFNLKEFTQDYLLVAISKKSIPFEIFGNDFKTPKSFYENDNLNYRVWQANEVVNYLLENILEKKSKIIALGHSEGTEVVAKLGTINHKISAIGYFSGGGNAQYYDFILDIRKYVQRGEMTEEESIIETEKIFNEIKDIYKHPNSLTKKWLGHSYRKWSSSIEPSIDNLLKINIPIYVAHGAKDKAVPIESAYLIPIEFIRNKKTNLTFKVYPKLDHSFAIIPQSDNEEYVDKWDEVLKDFLNWCEIN</sequence>
<dbReference type="RefSeq" id="WP_072303554.1">
    <property type="nucleotide sequence ID" value="NZ_FPIY01000002.1"/>
</dbReference>
<evidence type="ECO:0000313" key="3">
    <source>
        <dbReference type="Proteomes" id="UP000183257"/>
    </source>
</evidence>
<organism evidence="2 3">
    <name type="scientific">Cellulophaga fucicola</name>
    <dbReference type="NCBI Taxonomy" id="76595"/>
    <lineage>
        <taxon>Bacteria</taxon>
        <taxon>Pseudomonadati</taxon>
        <taxon>Bacteroidota</taxon>
        <taxon>Flavobacteriia</taxon>
        <taxon>Flavobacteriales</taxon>
        <taxon>Flavobacteriaceae</taxon>
        <taxon>Cellulophaga</taxon>
    </lineage>
</organism>
<proteinExistence type="predicted"/>
<accession>A0A1K1PIL8</accession>
<reference evidence="3" key="1">
    <citation type="submission" date="2016-11" db="EMBL/GenBank/DDBJ databases">
        <authorList>
            <person name="Varghese N."/>
            <person name="Submissions S."/>
        </authorList>
    </citation>
    <scope>NUCLEOTIDE SEQUENCE [LARGE SCALE GENOMIC DNA]</scope>
    <source>
        <strain evidence="3">DSM 24786</strain>
    </source>
</reference>
<dbReference type="EMBL" id="FPIY01000002">
    <property type="protein sequence ID" value="SFW47642.1"/>
    <property type="molecule type" value="Genomic_DNA"/>
</dbReference>
<dbReference type="Pfam" id="PF01738">
    <property type="entry name" value="DLH"/>
    <property type="match status" value="1"/>
</dbReference>
<keyword evidence="2" id="KW-0378">Hydrolase</keyword>
<keyword evidence="3" id="KW-1185">Reference proteome</keyword>
<dbReference type="SUPFAM" id="SSF53474">
    <property type="entry name" value="alpha/beta-Hydrolases"/>
    <property type="match status" value="1"/>
</dbReference>